<comment type="caution">
    <text evidence="1">The sequence shown here is derived from an EMBL/GenBank/DDBJ whole genome shotgun (WGS) entry which is preliminary data.</text>
</comment>
<reference evidence="1" key="1">
    <citation type="submission" date="2022-06" db="EMBL/GenBank/DDBJ databases">
        <title>Isolation of gut microbiota from human fecal samples.</title>
        <authorList>
            <person name="Pamer E.G."/>
            <person name="Barat B."/>
            <person name="Waligurski E."/>
            <person name="Medina S."/>
            <person name="Paddock L."/>
            <person name="Mostad J."/>
        </authorList>
    </citation>
    <scope>NUCLEOTIDE SEQUENCE</scope>
    <source>
        <strain evidence="1">DFI.6.22</strain>
    </source>
</reference>
<gene>
    <name evidence="1" type="ORF">NE651_14555</name>
</gene>
<evidence type="ECO:0000313" key="1">
    <source>
        <dbReference type="EMBL" id="MCQ5084105.1"/>
    </source>
</evidence>
<protein>
    <submittedName>
        <fullName evidence="1">Uncharacterized protein</fullName>
    </submittedName>
</protein>
<evidence type="ECO:0000313" key="2">
    <source>
        <dbReference type="Proteomes" id="UP001205035"/>
    </source>
</evidence>
<accession>A0AAJ1CJ25</accession>
<dbReference type="RefSeq" id="WP_256166609.1">
    <property type="nucleotide sequence ID" value="NZ_JANGBQ010000034.1"/>
</dbReference>
<name>A0AAJ1CJ25_9BACT</name>
<dbReference type="AlphaFoldDB" id="A0AAJ1CJ25"/>
<organism evidence="1 2">
    <name type="scientific">Alistipes onderdonkii</name>
    <dbReference type="NCBI Taxonomy" id="328813"/>
    <lineage>
        <taxon>Bacteria</taxon>
        <taxon>Pseudomonadati</taxon>
        <taxon>Bacteroidota</taxon>
        <taxon>Bacteroidia</taxon>
        <taxon>Bacteroidales</taxon>
        <taxon>Rikenellaceae</taxon>
        <taxon>Alistipes</taxon>
    </lineage>
</organism>
<dbReference type="EMBL" id="JANGBQ010000034">
    <property type="protein sequence ID" value="MCQ5084105.1"/>
    <property type="molecule type" value="Genomic_DNA"/>
</dbReference>
<proteinExistence type="predicted"/>
<dbReference type="Proteomes" id="UP001205035">
    <property type="component" value="Unassembled WGS sequence"/>
</dbReference>
<sequence>MRIKDILKLRQKEAISGEERIPVSKDEYVTIDQINEEVKKDIEETLQDCVKKSDRLILGGYSPANLKSNS</sequence>